<dbReference type="Proteomes" id="UP000030982">
    <property type="component" value="Unassembled WGS sequence"/>
</dbReference>
<dbReference type="EMBL" id="JTDL01000140">
    <property type="protein sequence ID" value="KHL01583.1"/>
    <property type="molecule type" value="Genomic_DNA"/>
</dbReference>
<gene>
    <name evidence="1" type="ORF">LK10_15130</name>
</gene>
<evidence type="ECO:0000313" key="2">
    <source>
        <dbReference type="Proteomes" id="UP000030982"/>
    </source>
</evidence>
<comment type="caution">
    <text evidence="1">The sequence shown here is derived from an EMBL/GenBank/DDBJ whole genome shotgun (WGS) entry which is preliminary data.</text>
</comment>
<proteinExistence type="predicted"/>
<keyword evidence="2" id="KW-1185">Reference proteome</keyword>
<protein>
    <submittedName>
        <fullName evidence="1">Uncharacterized protein</fullName>
    </submittedName>
</protein>
<sequence length="123" mass="13802">MPAGGEERRPRRDWASREQRARRIRSGIRMAQLRVALDDALGRPTPPAVVQLAQLPMPALPSPFDTLRTPDGKLLKDPASRREMALYLRRGIRAAQLRVALDEARGRPTPEAVKRLAQMKPPP</sequence>
<name>A0A0B2AI36_9MICC</name>
<reference evidence="1 2" key="1">
    <citation type="submission" date="2014-09" db="EMBL/GenBank/DDBJ databases">
        <title>Genome sequence of Sinomonas sp. MUSC 117.</title>
        <authorList>
            <person name="Lee L.-H."/>
        </authorList>
    </citation>
    <scope>NUCLEOTIDE SEQUENCE [LARGE SCALE GENOMIC DNA]</scope>
    <source>
        <strain evidence="1 2">MUSC 117</strain>
    </source>
</reference>
<evidence type="ECO:0000313" key="1">
    <source>
        <dbReference type="EMBL" id="KHL01583.1"/>
    </source>
</evidence>
<organism evidence="1 2">
    <name type="scientific">Sinomonas humi</name>
    <dbReference type="NCBI Taxonomy" id="1338436"/>
    <lineage>
        <taxon>Bacteria</taxon>
        <taxon>Bacillati</taxon>
        <taxon>Actinomycetota</taxon>
        <taxon>Actinomycetes</taxon>
        <taxon>Micrococcales</taxon>
        <taxon>Micrococcaceae</taxon>
        <taxon>Sinomonas</taxon>
    </lineage>
</organism>
<dbReference type="STRING" id="1338436.LK10_15130"/>
<accession>A0A0B2AI36</accession>
<dbReference type="AlphaFoldDB" id="A0A0B2AI36"/>